<evidence type="ECO:0000259" key="1">
    <source>
        <dbReference type="Pfam" id="PF00884"/>
    </source>
</evidence>
<reference evidence="2 3" key="1">
    <citation type="submission" date="2019-02" db="EMBL/GenBank/DDBJ databases">
        <title>Deep-cultivation of Planctomycetes and their phenomic and genomic characterization uncovers novel biology.</title>
        <authorList>
            <person name="Wiegand S."/>
            <person name="Jogler M."/>
            <person name="Boedeker C."/>
            <person name="Pinto D."/>
            <person name="Vollmers J."/>
            <person name="Rivas-Marin E."/>
            <person name="Kohn T."/>
            <person name="Peeters S.H."/>
            <person name="Heuer A."/>
            <person name="Rast P."/>
            <person name="Oberbeckmann S."/>
            <person name="Bunk B."/>
            <person name="Jeske O."/>
            <person name="Meyerdierks A."/>
            <person name="Storesund J.E."/>
            <person name="Kallscheuer N."/>
            <person name="Luecker S."/>
            <person name="Lage O.M."/>
            <person name="Pohl T."/>
            <person name="Merkel B.J."/>
            <person name="Hornburger P."/>
            <person name="Mueller R.-W."/>
            <person name="Bruemmer F."/>
            <person name="Labrenz M."/>
            <person name="Spormann A.M."/>
            <person name="Op den Camp H."/>
            <person name="Overmann J."/>
            <person name="Amann R."/>
            <person name="Jetten M.S.M."/>
            <person name="Mascher T."/>
            <person name="Medema M.H."/>
            <person name="Devos D.P."/>
            <person name="Kaster A.-K."/>
            <person name="Ovreas L."/>
            <person name="Rohde M."/>
            <person name="Galperin M.Y."/>
            <person name="Jogler C."/>
        </authorList>
    </citation>
    <scope>NUCLEOTIDE SEQUENCE [LARGE SCALE GENOMIC DNA]</scope>
    <source>
        <strain evidence="2 3">Pan189</strain>
    </source>
</reference>
<feature type="domain" description="Sulfatase N-terminal" evidence="1">
    <location>
        <begin position="80"/>
        <end position="366"/>
    </location>
</feature>
<proteinExistence type="predicted"/>
<keyword evidence="3" id="KW-1185">Reference proteome</keyword>
<dbReference type="Pfam" id="PF00884">
    <property type="entry name" value="Sulfatase"/>
    <property type="match status" value="1"/>
</dbReference>
<dbReference type="RefSeq" id="WP_310820372.1">
    <property type="nucleotide sequence ID" value="NZ_CP036268.1"/>
</dbReference>
<evidence type="ECO:0000313" key="2">
    <source>
        <dbReference type="EMBL" id="QDT38061.1"/>
    </source>
</evidence>
<dbReference type="InterPro" id="IPR000917">
    <property type="entry name" value="Sulfatase_N"/>
</dbReference>
<evidence type="ECO:0000313" key="3">
    <source>
        <dbReference type="Proteomes" id="UP000317318"/>
    </source>
</evidence>
<dbReference type="CDD" id="cd16027">
    <property type="entry name" value="SGSH"/>
    <property type="match status" value="1"/>
</dbReference>
<dbReference type="Gene3D" id="3.40.720.10">
    <property type="entry name" value="Alkaline Phosphatase, subunit A"/>
    <property type="match status" value="1"/>
</dbReference>
<accession>A0A517R2H8</accession>
<dbReference type="PANTHER" id="PTHR43751:SF1">
    <property type="entry name" value="SULFATASE ATSG-RELATED"/>
    <property type="match status" value="1"/>
</dbReference>
<dbReference type="PANTHER" id="PTHR43751">
    <property type="entry name" value="SULFATASE"/>
    <property type="match status" value="1"/>
</dbReference>
<dbReference type="AlphaFoldDB" id="A0A517R2H8"/>
<gene>
    <name evidence="2" type="ORF">Pan189_24460</name>
</gene>
<dbReference type="Proteomes" id="UP000317318">
    <property type="component" value="Chromosome"/>
</dbReference>
<dbReference type="SUPFAM" id="SSF53649">
    <property type="entry name" value="Alkaline phosphatase-like"/>
    <property type="match status" value="1"/>
</dbReference>
<dbReference type="KEGG" id="svp:Pan189_24460"/>
<dbReference type="InterPro" id="IPR017850">
    <property type="entry name" value="Alkaline_phosphatase_core_sf"/>
</dbReference>
<protein>
    <submittedName>
        <fullName evidence="2">Sulfatase</fullName>
    </submittedName>
</protein>
<name>A0A517R2H8_9PLAN</name>
<dbReference type="EMBL" id="CP036268">
    <property type="protein sequence ID" value="QDT38061.1"/>
    <property type="molecule type" value="Genomic_DNA"/>
</dbReference>
<organism evidence="2 3">
    <name type="scientific">Stratiformator vulcanicus</name>
    <dbReference type="NCBI Taxonomy" id="2527980"/>
    <lineage>
        <taxon>Bacteria</taxon>
        <taxon>Pseudomonadati</taxon>
        <taxon>Planctomycetota</taxon>
        <taxon>Planctomycetia</taxon>
        <taxon>Planctomycetales</taxon>
        <taxon>Planctomycetaceae</taxon>
        <taxon>Stratiformator</taxon>
    </lineage>
</organism>
<sequence length="551" mass="61918">MSFYAAEPSFAPAEVFIDRALYAMRSSNRFENRSPTYATLSRNLTMRVSLAAQWLFLTAVIPTGWDCFVSAASGSESNPPNILLAISDDQSFPHAGAYGCRGISTAAFDRVAAAGVLFTNGYCASPGCSPSRAALLTGRHTWELSEAGTHASYFPKEFDTFPYMLERSGYHIGSTGKTWGPGNWRDAGWDESPGGPKTMTERMKSPKFIGTPDYAGNFESFLDSAPDEKPFFFWFGSYEPHRPYEPGIGVKNGKSIDDVEVPPYLPDTPEVRSDLLDYYFEIEWFDQHLARMLKRLERDGQLENTLVIVTSDNGMPFPRAKANCYEAGIHVPLAISWPNSVPPGRQSDDLVGFVDLTATMLQAADVEAATPLSGRSLLSLLKSNAEGVIEPDRDAIFAGRERHSCSRHNNLAYPMRAIRTRDYLLIHNFRPDRWPAGHPKGFRDDPFGFYDIDAAPTKTLMIERRKEPDMKKLFELSVAKRPEYELFRLSDDPHCLKNLAQDRDLSIEMAELKVKLRKELHRTKDPRIGPGEGNVYETYPRFNVMRTFPPN</sequence>
<dbReference type="InterPro" id="IPR052701">
    <property type="entry name" value="GAG_Ulvan_Degrading_Sulfatases"/>
</dbReference>